<sequence length="208" mass="22720">MMTRARQRRRLLQRSRTTRDLGAPPGESPIATIQEEEWRDWANDLLPELVDDISGRLLAADVAEYLRFRAVDRIRRNLLNLSTAASLGVDLPPLSTHCHLCAADGLLVLYDRYTAVIRLVDPLTNVVTEFPPITAAVGSLSRPPEFVSECSRGVIFRTINGAAFDDSTAPPTLVLCLRGGICNIVVAKPGAAHWTRVGEGDAALPAVR</sequence>
<evidence type="ECO:0000256" key="1">
    <source>
        <dbReference type="SAM" id="MobiDB-lite"/>
    </source>
</evidence>
<gene>
    <name evidence="2" type="primary">ga06986</name>
    <name evidence="2" type="ORF">PR202_ga06986</name>
</gene>
<dbReference type="Proteomes" id="UP001054889">
    <property type="component" value="Unassembled WGS sequence"/>
</dbReference>
<name>A0AAV5BYR8_ELECO</name>
<reference evidence="2" key="2">
    <citation type="submission" date="2021-12" db="EMBL/GenBank/DDBJ databases">
        <title>Resequencing data analysis of finger millet.</title>
        <authorList>
            <person name="Hatakeyama M."/>
            <person name="Aluri S."/>
            <person name="Balachadran M.T."/>
            <person name="Sivarajan S.R."/>
            <person name="Poveda L."/>
            <person name="Shimizu-Inatsugi R."/>
            <person name="Schlapbach R."/>
            <person name="Sreeman S.M."/>
            <person name="Shimizu K.K."/>
        </authorList>
    </citation>
    <scope>NUCLEOTIDE SEQUENCE</scope>
</reference>
<proteinExistence type="predicted"/>
<feature type="region of interest" description="Disordered" evidence="1">
    <location>
        <begin position="1"/>
        <end position="29"/>
    </location>
</feature>
<dbReference type="EMBL" id="BQKI01000003">
    <property type="protein sequence ID" value="GJM90683.1"/>
    <property type="molecule type" value="Genomic_DNA"/>
</dbReference>
<accession>A0AAV5BYR8</accession>
<evidence type="ECO:0000313" key="2">
    <source>
        <dbReference type="EMBL" id="GJM90683.1"/>
    </source>
</evidence>
<reference evidence="2" key="1">
    <citation type="journal article" date="2018" name="DNA Res.">
        <title>Multiple hybrid de novo genome assembly of finger millet, an orphan allotetraploid crop.</title>
        <authorList>
            <person name="Hatakeyama M."/>
            <person name="Aluri S."/>
            <person name="Balachadran M.T."/>
            <person name="Sivarajan S.R."/>
            <person name="Patrignani A."/>
            <person name="Gruter S."/>
            <person name="Poveda L."/>
            <person name="Shimizu-Inatsugi R."/>
            <person name="Baeten J."/>
            <person name="Francoijs K.J."/>
            <person name="Nataraja K.N."/>
            <person name="Reddy Y.A.N."/>
            <person name="Phadnis S."/>
            <person name="Ravikumar R.L."/>
            <person name="Schlapbach R."/>
            <person name="Sreeman S.M."/>
            <person name="Shimizu K.K."/>
        </authorList>
    </citation>
    <scope>NUCLEOTIDE SEQUENCE</scope>
</reference>
<feature type="compositionally biased region" description="Basic residues" evidence="1">
    <location>
        <begin position="1"/>
        <end position="13"/>
    </location>
</feature>
<dbReference type="AlphaFoldDB" id="A0AAV5BYR8"/>
<keyword evidence="3" id="KW-1185">Reference proteome</keyword>
<comment type="caution">
    <text evidence="2">The sequence shown here is derived from an EMBL/GenBank/DDBJ whole genome shotgun (WGS) entry which is preliminary data.</text>
</comment>
<protein>
    <submittedName>
        <fullName evidence="2">Uncharacterized protein</fullName>
    </submittedName>
</protein>
<dbReference type="PANTHER" id="PTHR33165:SF85">
    <property type="entry name" value="OS08G0285100 PROTEIN"/>
    <property type="match status" value="1"/>
</dbReference>
<organism evidence="2 3">
    <name type="scientific">Eleusine coracana subsp. coracana</name>
    <dbReference type="NCBI Taxonomy" id="191504"/>
    <lineage>
        <taxon>Eukaryota</taxon>
        <taxon>Viridiplantae</taxon>
        <taxon>Streptophyta</taxon>
        <taxon>Embryophyta</taxon>
        <taxon>Tracheophyta</taxon>
        <taxon>Spermatophyta</taxon>
        <taxon>Magnoliopsida</taxon>
        <taxon>Liliopsida</taxon>
        <taxon>Poales</taxon>
        <taxon>Poaceae</taxon>
        <taxon>PACMAD clade</taxon>
        <taxon>Chloridoideae</taxon>
        <taxon>Cynodonteae</taxon>
        <taxon>Eleusininae</taxon>
        <taxon>Eleusine</taxon>
    </lineage>
</organism>
<dbReference type="PANTHER" id="PTHR33165">
    <property type="entry name" value="F-BOX DOMAIN CONTAINING PROTEIN-LIKE-RELATED"/>
    <property type="match status" value="1"/>
</dbReference>
<evidence type="ECO:0000313" key="3">
    <source>
        <dbReference type="Proteomes" id="UP001054889"/>
    </source>
</evidence>